<comment type="similarity">
    <text evidence="1">Belongs to the bacterial solute-binding protein 3 family.</text>
</comment>
<dbReference type="Proteomes" id="UP000227088">
    <property type="component" value="Unassembled WGS sequence"/>
</dbReference>
<dbReference type="AlphaFoldDB" id="A0A1Y5HNX8"/>
<protein>
    <submittedName>
        <fullName evidence="2">Uncharacterized protein</fullName>
    </submittedName>
</protein>
<gene>
    <name evidence="2" type="ORF">A9R00_10140</name>
</gene>
<dbReference type="SUPFAM" id="SSF53850">
    <property type="entry name" value="Periplasmic binding protein-like II"/>
    <property type="match status" value="1"/>
</dbReference>
<dbReference type="EMBL" id="MABE01000590">
    <property type="protein sequence ID" value="OUS38959.1"/>
    <property type="molecule type" value="Genomic_DNA"/>
</dbReference>
<sequence length="249" mass="28270">MMINQNFLTSALLTMICGLFIFNNSHADKLKVGIIDFPPFYIVNDDGSTSGLYLNILRKTLQHAKLEYSLDVYPPKRLYRNLSNGKAGVVLGIKGAPEYDKQVLYSTSKISQIQMRVYATGTTPLPTSKEDINNHRISTIRGYSYGGLVSYFSDPKNNINVFTTAEHLASFQMLKNKRVDYVVNYKHPSETVLESLFIPNVKYTNLYSVDVFFIVSKAIPNAREVLQKLEKSYLELINLGELEYIPNDD</sequence>
<comment type="caution">
    <text evidence="2">The sequence shown here is derived from an EMBL/GenBank/DDBJ whole genome shotgun (WGS) entry which is preliminary data.</text>
</comment>
<reference evidence="3" key="1">
    <citation type="journal article" date="2017" name="Proc. Natl. Acad. Sci. U.S.A.">
        <title>Simulation of Deepwater Horizon oil plume reveals substrate specialization within a complex community of hydrocarbon degraders.</title>
        <authorList>
            <person name="Hu P."/>
            <person name="Dubinsky E.A."/>
            <person name="Probst A.J."/>
            <person name="Wang J."/>
            <person name="Sieber C.M.K."/>
            <person name="Tom L.M."/>
            <person name="Gardinali P."/>
            <person name="Banfield J.F."/>
            <person name="Atlas R.M."/>
            <person name="Andersen G.L."/>
        </authorList>
    </citation>
    <scope>NUCLEOTIDE SEQUENCE [LARGE SCALE GENOMIC DNA]</scope>
</reference>
<name>A0A1Y5HNX8_OLEAN</name>
<dbReference type="PANTHER" id="PTHR35936:SF6">
    <property type="entry name" value="AMINO ACID ABC TRANSPORTER SUBSTRATE-BINDING PAAT FAMILY PROTEIN"/>
    <property type="match status" value="1"/>
</dbReference>
<proteinExistence type="inferred from homology"/>
<dbReference type="PANTHER" id="PTHR35936">
    <property type="entry name" value="MEMBRANE-BOUND LYTIC MUREIN TRANSGLYCOSYLASE F"/>
    <property type="match status" value="1"/>
</dbReference>
<accession>A0A1Y5HNX8</accession>
<organism evidence="2 3">
    <name type="scientific">Oleispira antarctica</name>
    <dbReference type="NCBI Taxonomy" id="188908"/>
    <lineage>
        <taxon>Bacteria</taxon>
        <taxon>Pseudomonadati</taxon>
        <taxon>Pseudomonadota</taxon>
        <taxon>Gammaproteobacteria</taxon>
        <taxon>Oceanospirillales</taxon>
        <taxon>Oceanospirillaceae</taxon>
        <taxon>Oleispira</taxon>
    </lineage>
</organism>
<dbReference type="Gene3D" id="3.40.190.10">
    <property type="entry name" value="Periplasmic binding protein-like II"/>
    <property type="match status" value="2"/>
</dbReference>
<evidence type="ECO:0000313" key="2">
    <source>
        <dbReference type="EMBL" id="OUS38959.1"/>
    </source>
</evidence>
<evidence type="ECO:0000313" key="3">
    <source>
        <dbReference type="Proteomes" id="UP000227088"/>
    </source>
</evidence>
<evidence type="ECO:0000256" key="1">
    <source>
        <dbReference type="ARBA" id="ARBA00010333"/>
    </source>
</evidence>